<dbReference type="PANTHER" id="PTHR43806">
    <property type="entry name" value="PEPTIDASE S8"/>
    <property type="match status" value="1"/>
</dbReference>
<evidence type="ECO:0000256" key="1">
    <source>
        <dbReference type="ARBA" id="ARBA00011073"/>
    </source>
</evidence>
<dbReference type="InterPro" id="IPR036852">
    <property type="entry name" value="Peptidase_S8/S53_dom_sf"/>
</dbReference>
<evidence type="ECO:0000259" key="7">
    <source>
        <dbReference type="Pfam" id="PF00082"/>
    </source>
</evidence>
<name>A0A923PNB7_9BACT</name>
<protein>
    <submittedName>
        <fullName evidence="8">S8 family serine peptidase</fullName>
    </submittedName>
</protein>
<organism evidence="8 9">
    <name type="scientific">Neolewinella lacunae</name>
    <dbReference type="NCBI Taxonomy" id="1517758"/>
    <lineage>
        <taxon>Bacteria</taxon>
        <taxon>Pseudomonadati</taxon>
        <taxon>Bacteroidota</taxon>
        <taxon>Saprospiria</taxon>
        <taxon>Saprospirales</taxon>
        <taxon>Lewinellaceae</taxon>
        <taxon>Neolewinella</taxon>
    </lineage>
</organism>
<feature type="signal peptide" evidence="6">
    <location>
        <begin position="1"/>
        <end position="20"/>
    </location>
</feature>
<dbReference type="InterPro" id="IPR015500">
    <property type="entry name" value="Peptidase_S8_subtilisin-rel"/>
</dbReference>
<feature type="domain" description="Peptidase S8/S53" evidence="7">
    <location>
        <begin position="317"/>
        <end position="564"/>
    </location>
</feature>
<dbReference type="PANTHER" id="PTHR43806:SF11">
    <property type="entry name" value="CEREVISIN-RELATED"/>
    <property type="match status" value="1"/>
</dbReference>
<evidence type="ECO:0000256" key="5">
    <source>
        <dbReference type="PROSITE-ProRule" id="PRU01240"/>
    </source>
</evidence>
<feature type="active site" description="Charge relay system" evidence="5">
    <location>
        <position position="540"/>
    </location>
</feature>
<keyword evidence="2 5" id="KW-0645">Protease</keyword>
<dbReference type="PROSITE" id="PS51892">
    <property type="entry name" value="SUBTILASE"/>
    <property type="match status" value="1"/>
</dbReference>
<evidence type="ECO:0000256" key="6">
    <source>
        <dbReference type="SAM" id="SignalP"/>
    </source>
</evidence>
<accession>A0A923PNB7</accession>
<evidence type="ECO:0000256" key="3">
    <source>
        <dbReference type="ARBA" id="ARBA00022801"/>
    </source>
</evidence>
<keyword evidence="4 5" id="KW-0720">Serine protease</keyword>
<proteinExistence type="inferred from homology"/>
<comment type="caution">
    <text evidence="8">The sequence shown here is derived from an EMBL/GenBank/DDBJ whole genome shotgun (WGS) entry which is preliminary data.</text>
</comment>
<feature type="active site" description="Charge relay system" evidence="5">
    <location>
        <position position="374"/>
    </location>
</feature>
<dbReference type="PRINTS" id="PR00723">
    <property type="entry name" value="SUBTILISIN"/>
</dbReference>
<keyword evidence="9" id="KW-1185">Reference proteome</keyword>
<sequence length="592" mass="64004">MRISKLFYLALLCVILGWSACEDDDDVPVSCNFDIPTVRPSNSCEPALVTFGKLDAPVNSSGPALPADCGVDNGLTRTAQLSKGPNDNTLQLQVYNGTRGILYLQVFGTFACDENYQTILPCTPITAAAELIPLNNLAQYSEVFVRLDFTDESGNPMRAEAADFVSLATSPQITTGRTIKYGGTNGDFPGQRITASCNGRSFQRLILFTCDPSADLAAWVNETGLNASESYQGRGGQATAVDVPPGLDPNTVGPAVSQKRLDRNEDDFIVEEDFIITVPGPSSGGLIDFGQFEGREPNEVYDCLLYEPGNPSTQDRGKQMIVTMIDSGVELGGNWDREWERHVNQSTQDQFLGLNRLGYDFFYGDPEPEDNIGHGTNTTGALIGNYSGDLPLTVVNYKVFGAEGLSTYYGALVALFSAVDIGSNVINCSWGYVDNVTPRAMECAIRYAGDNKVVVVTSAGNDANDISLSSAPQWPASFGERYQHVISVASYQFEAPEITDAPYVSAFSNFGDPAVRVAAYLTAKTPGYGLTDFNFKAGTSISAPVVASEIANSLANTGALNDYQNLLRNSTNFFQPIFRRQYLPICLRTEPN</sequence>
<evidence type="ECO:0000256" key="4">
    <source>
        <dbReference type="ARBA" id="ARBA00022825"/>
    </source>
</evidence>
<dbReference type="Pfam" id="PF00082">
    <property type="entry name" value="Peptidase_S8"/>
    <property type="match status" value="1"/>
</dbReference>
<reference evidence="8" key="1">
    <citation type="submission" date="2020-08" db="EMBL/GenBank/DDBJ databases">
        <title>Lewinella bacteria from marine environments.</title>
        <authorList>
            <person name="Zhong Y."/>
        </authorList>
    </citation>
    <scope>NUCLEOTIDE SEQUENCE</scope>
    <source>
        <strain evidence="8">KCTC 42187</strain>
    </source>
</reference>
<keyword evidence="3 5" id="KW-0378">Hydrolase</keyword>
<feature type="active site" description="Charge relay system" evidence="5">
    <location>
        <position position="326"/>
    </location>
</feature>
<dbReference type="AlphaFoldDB" id="A0A923PNB7"/>
<evidence type="ECO:0000256" key="2">
    <source>
        <dbReference type="ARBA" id="ARBA00022670"/>
    </source>
</evidence>
<gene>
    <name evidence="8" type="ORF">H9S92_11690</name>
</gene>
<feature type="chain" id="PRO_5037149772" evidence="6">
    <location>
        <begin position="21"/>
        <end position="592"/>
    </location>
</feature>
<evidence type="ECO:0000313" key="8">
    <source>
        <dbReference type="EMBL" id="MBC6994831.1"/>
    </source>
</evidence>
<dbReference type="GO" id="GO:0006508">
    <property type="term" value="P:proteolysis"/>
    <property type="evidence" value="ECO:0007669"/>
    <property type="project" value="UniProtKB-KW"/>
</dbReference>
<dbReference type="RefSeq" id="WP_187466901.1">
    <property type="nucleotide sequence ID" value="NZ_JACSIT010000104.1"/>
</dbReference>
<dbReference type="Proteomes" id="UP000650081">
    <property type="component" value="Unassembled WGS sequence"/>
</dbReference>
<comment type="similarity">
    <text evidence="1 5">Belongs to the peptidase S8 family.</text>
</comment>
<dbReference type="Gene3D" id="3.40.50.200">
    <property type="entry name" value="Peptidase S8/S53 domain"/>
    <property type="match status" value="1"/>
</dbReference>
<dbReference type="EMBL" id="JACSIT010000104">
    <property type="protein sequence ID" value="MBC6994831.1"/>
    <property type="molecule type" value="Genomic_DNA"/>
</dbReference>
<evidence type="ECO:0000313" key="9">
    <source>
        <dbReference type="Proteomes" id="UP000650081"/>
    </source>
</evidence>
<dbReference type="PROSITE" id="PS51257">
    <property type="entry name" value="PROKAR_LIPOPROTEIN"/>
    <property type="match status" value="1"/>
</dbReference>
<dbReference type="SUPFAM" id="SSF52743">
    <property type="entry name" value="Subtilisin-like"/>
    <property type="match status" value="1"/>
</dbReference>
<keyword evidence="6" id="KW-0732">Signal</keyword>
<dbReference type="InterPro" id="IPR000209">
    <property type="entry name" value="Peptidase_S8/S53_dom"/>
</dbReference>
<dbReference type="GO" id="GO:0004252">
    <property type="term" value="F:serine-type endopeptidase activity"/>
    <property type="evidence" value="ECO:0007669"/>
    <property type="project" value="UniProtKB-UniRule"/>
</dbReference>
<dbReference type="InterPro" id="IPR050131">
    <property type="entry name" value="Peptidase_S8_subtilisin-like"/>
</dbReference>